<evidence type="ECO:0000256" key="2">
    <source>
        <dbReference type="SAM" id="MobiDB-lite"/>
    </source>
</evidence>
<dbReference type="SUPFAM" id="SSF54197">
    <property type="entry name" value="HIT-like"/>
    <property type="match status" value="1"/>
</dbReference>
<dbReference type="InterPro" id="IPR006768">
    <property type="entry name" value="Cwf19-like_C_dom-1"/>
</dbReference>
<feature type="compositionally biased region" description="Basic residues" evidence="2">
    <location>
        <begin position="109"/>
        <end position="118"/>
    </location>
</feature>
<protein>
    <recommendedName>
        <fullName evidence="3">Cwf19-like C-terminal domain-containing protein</fullName>
    </recommendedName>
</protein>
<keyword evidence="5" id="KW-1185">Reference proteome</keyword>
<comment type="similarity">
    <text evidence="1">Belongs to the CWF19 family.</text>
</comment>
<proteinExistence type="inferred from homology"/>
<dbReference type="PANTHER" id="PTHR12072:SF5">
    <property type="entry name" value="CWF19-LIKE PROTEIN 2"/>
    <property type="match status" value="1"/>
</dbReference>
<sequence length="573" mass="66128">MEFTNFGNGADKERLRQELKAVHTELLKNAQKSAEIRVTHEVSNKLRGDNIWMHPSVEKNISDFGNTTASEERKETKKKSKEKKKRKSKKHRKPAKKEKTQTSLSSVKDKRKQKRKKCNHNESYTSSGESDSTDEWVEKPIYESQKSEKILIRDDWMTECVPLKTFSKELIQKKKSTEESYDPSTSYKEGNRYWKNGGNGLPPFKEFCDNDATYQNPYPSTSSLNWAPRGNWRKKTNITETAFDAGNLSDINGIDIHISKSDQAQNEKSPIMKDKQKSMETALSLLTDQQMNELGAKIVKAEIMGNIKEANELTEKLAKAREMRKKNITSNVLELTKDRIDSSTKDEGDDDHVLLTTTDIRGNTRPLLDYRPGFSKSYDRNETSCYEKSGSLNDESHYDIRKMFEREKIESGEHMDAQFTKIVGKYKNLGGSYSDVFTDMMPEKISDYSGNNKEENQAIREHERFTRMLEICDRCFDSPKMEKNLIVFSGSTVYLSLPWHKGLQSGHCLISPLQHIPCSTQLDEDTWSEINDIRKALTQMFHARSQDVVFFETARYLNRRPHMGFKNLNKCGQ</sequence>
<feature type="region of interest" description="Disordered" evidence="2">
    <location>
        <begin position="60"/>
        <end position="134"/>
    </location>
</feature>
<dbReference type="EMBL" id="LR899012">
    <property type="protein sequence ID" value="CAD7087763.1"/>
    <property type="molecule type" value="Genomic_DNA"/>
</dbReference>
<name>A0A7R8UVE8_HERIL</name>
<feature type="compositionally biased region" description="Basic residues" evidence="2">
    <location>
        <begin position="76"/>
        <end position="96"/>
    </location>
</feature>
<gene>
    <name evidence="4" type="ORF">HERILL_LOCUS10446</name>
</gene>
<accession>A0A7R8UVE8</accession>
<dbReference type="PANTHER" id="PTHR12072">
    <property type="entry name" value="CWF19, CELL CYCLE CONTROL PROTEIN"/>
    <property type="match status" value="1"/>
</dbReference>
<dbReference type="InParanoid" id="A0A7R8UVE8"/>
<dbReference type="AlphaFoldDB" id="A0A7R8UVE8"/>
<feature type="domain" description="Cwf19-like C-terminal" evidence="3">
    <location>
        <begin position="460"/>
        <end position="564"/>
    </location>
</feature>
<dbReference type="Proteomes" id="UP000594454">
    <property type="component" value="Chromosome 4"/>
</dbReference>
<evidence type="ECO:0000313" key="5">
    <source>
        <dbReference type="Proteomes" id="UP000594454"/>
    </source>
</evidence>
<dbReference type="GO" id="GO:0000398">
    <property type="term" value="P:mRNA splicing, via spliceosome"/>
    <property type="evidence" value="ECO:0007669"/>
    <property type="project" value="TreeGrafter"/>
</dbReference>
<dbReference type="InterPro" id="IPR040194">
    <property type="entry name" value="Cwf19-like"/>
</dbReference>
<dbReference type="GO" id="GO:0071014">
    <property type="term" value="C:post-mRNA release spliceosomal complex"/>
    <property type="evidence" value="ECO:0007669"/>
    <property type="project" value="TreeGrafter"/>
</dbReference>
<evidence type="ECO:0000259" key="3">
    <source>
        <dbReference type="Pfam" id="PF04677"/>
    </source>
</evidence>
<evidence type="ECO:0000313" key="4">
    <source>
        <dbReference type="EMBL" id="CAD7087763.1"/>
    </source>
</evidence>
<organism evidence="4 5">
    <name type="scientific">Hermetia illucens</name>
    <name type="common">Black soldier fly</name>
    <dbReference type="NCBI Taxonomy" id="343691"/>
    <lineage>
        <taxon>Eukaryota</taxon>
        <taxon>Metazoa</taxon>
        <taxon>Ecdysozoa</taxon>
        <taxon>Arthropoda</taxon>
        <taxon>Hexapoda</taxon>
        <taxon>Insecta</taxon>
        <taxon>Pterygota</taxon>
        <taxon>Neoptera</taxon>
        <taxon>Endopterygota</taxon>
        <taxon>Diptera</taxon>
        <taxon>Brachycera</taxon>
        <taxon>Stratiomyomorpha</taxon>
        <taxon>Stratiomyidae</taxon>
        <taxon>Hermetiinae</taxon>
        <taxon>Hermetia</taxon>
    </lineage>
</organism>
<dbReference type="InterPro" id="IPR036265">
    <property type="entry name" value="HIT-like_sf"/>
</dbReference>
<evidence type="ECO:0000256" key="1">
    <source>
        <dbReference type="ARBA" id="ARBA00006795"/>
    </source>
</evidence>
<dbReference type="Pfam" id="PF04677">
    <property type="entry name" value="CwfJ_C_1"/>
    <property type="match status" value="1"/>
</dbReference>
<dbReference type="FunCoup" id="A0A7R8UVE8">
    <property type="interactions" value="1865"/>
</dbReference>
<dbReference type="OrthoDB" id="2113965at2759"/>
<feature type="compositionally biased region" description="Polar residues" evidence="2">
    <location>
        <begin position="121"/>
        <end position="130"/>
    </location>
</feature>
<reference evidence="4 5" key="1">
    <citation type="submission" date="2020-11" db="EMBL/GenBank/DDBJ databases">
        <authorList>
            <person name="Wallbank WR R."/>
            <person name="Pardo Diaz C."/>
            <person name="Kozak K."/>
            <person name="Martin S."/>
            <person name="Jiggins C."/>
            <person name="Moest M."/>
            <person name="Warren A I."/>
            <person name="Generalovic N T."/>
            <person name="Byers J.R.P. K."/>
            <person name="Montejo-Kovacevich G."/>
            <person name="Yen C E."/>
        </authorList>
    </citation>
    <scope>NUCLEOTIDE SEQUENCE [LARGE SCALE GENOMIC DNA]</scope>
</reference>